<keyword evidence="4" id="KW-0808">Transferase</keyword>
<protein>
    <recommendedName>
        <fullName evidence="10">glycogenin glucosyltransferase</fullName>
        <ecNumber evidence="10">2.4.1.186</ecNumber>
    </recommendedName>
</protein>
<dbReference type="PANTHER" id="PTHR11183">
    <property type="entry name" value="GLYCOGENIN SUBFAMILY MEMBER"/>
    <property type="match status" value="1"/>
</dbReference>
<dbReference type="GO" id="GO:0008466">
    <property type="term" value="F:glycogenin glucosyltransferase activity"/>
    <property type="evidence" value="ECO:0007669"/>
    <property type="project" value="UniProtKB-EC"/>
</dbReference>
<dbReference type="EC" id="2.4.1.186" evidence="10"/>
<comment type="subcellular location">
    <subcellularLocation>
        <location evidence="2">Cytoplasm</location>
    </subcellularLocation>
</comment>
<evidence type="ECO:0000256" key="6">
    <source>
        <dbReference type="ARBA" id="ARBA00023056"/>
    </source>
</evidence>
<dbReference type="GO" id="GO:0005978">
    <property type="term" value="P:glycogen biosynthetic process"/>
    <property type="evidence" value="ECO:0007669"/>
    <property type="project" value="UniProtKB-KW"/>
</dbReference>
<evidence type="ECO:0000256" key="2">
    <source>
        <dbReference type="ARBA" id="ARBA00004496"/>
    </source>
</evidence>
<evidence type="ECO:0000256" key="9">
    <source>
        <dbReference type="ARBA" id="ARBA00038162"/>
    </source>
</evidence>
<evidence type="ECO:0000256" key="1">
    <source>
        <dbReference type="ARBA" id="ARBA00001936"/>
    </source>
</evidence>
<accession>A0A0E9NET7</accession>
<feature type="region of interest" description="Disordered" evidence="14">
    <location>
        <begin position="357"/>
        <end position="389"/>
    </location>
</feature>
<comment type="similarity">
    <text evidence="9">Belongs to the glycosyltransferase 8 family. Glycogenin subfamily.</text>
</comment>
<evidence type="ECO:0000256" key="7">
    <source>
        <dbReference type="ARBA" id="ARBA00023180"/>
    </source>
</evidence>
<dbReference type="EMBL" id="BACD03000014">
    <property type="protein sequence ID" value="GAO48338.1"/>
    <property type="molecule type" value="Genomic_DNA"/>
</dbReference>
<keyword evidence="8" id="KW-0464">Manganese</keyword>
<dbReference type="STRING" id="698492.A0A0E9NET7"/>
<comment type="function">
    <text evidence="13">Self-glucosylating initiator of glycogen synthesis. It catalyzes the formation of a short alpha (1,4)-glucosyl chain covalently attached via a glucose 1-O-tyrosyl linkage to internal tyrosine residues and these chains act as primers for the elongation reaction catalyzed by glycogen synthase.</text>
</comment>
<comment type="cofactor">
    <cofactor evidence="1">
        <name>Mn(2+)</name>
        <dbReference type="ChEBI" id="CHEBI:29035"/>
    </cofactor>
</comment>
<feature type="compositionally biased region" description="Basic and acidic residues" evidence="14">
    <location>
        <begin position="656"/>
        <end position="673"/>
    </location>
</feature>
<dbReference type="SUPFAM" id="SSF53448">
    <property type="entry name" value="Nucleotide-diphospho-sugar transferases"/>
    <property type="match status" value="1"/>
</dbReference>
<evidence type="ECO:0000256" key="12">
    <source>
        <dbReference type="ARBA" id="ARBA00052293"/>
    </source>
</evidence>
<feature type="region of interest" description="Disordered" evidence="14">
    <location>
        <begin position="1"/>
        <end position="43"/>
    </location>
</feature>
<dbReference type="InterPro" id="IPR002495">
    <property type="entry name" value="Glyco_trans_8"/>
</dbReference>
<keyword evidence="7" id="KW-0325">Glycoprotein</keyword>
<evidence type="ECO:0000256" key="14">
    <source>
        <dbReference type="SAM" id="MobiDB-lite"/>
    </source>
</evidence>
<reference evidence="15 16" key="2">
    <citation type="journal article" date="2014" name="J. Gen. Appl. Microbiol.">
        <title>The early diverging ascomycetous budding yeast Saitoella complicata has three histone deacetylases belonging to the Clr6, Hos2, and Rpd3 lineages.</title>
        <authorList>
            <person name="Nishida H."/>
            <person name="Matsumoto T."/>
            <person name="Kondo S."/>
            <person name="Hamamoto M."/>
            <person name="Yoshikawa H."/>
        </authorList>
    </citation>
    <scope>NUCLEOTIDE SEQUENCE [LARGE SCALE GENOMIC DNA]</scope>
    <source>
        <strain evidence="15 16">NRRL Y-17804</strain>
    </source>
</reference>
<feature type="compositionally biased region" description="Polar residues" evidence="14">
    <location>
        <begin position="1"/>
        <end position="12"/>
    </location>
</feature>
<dbReference type="Pfam" id="PF01501">
    <property type="entry name" value="Glyco_transf_8"/>
    <property type="match status" value="1"/>
</dbReference>
<organism evidence="15 16">
    <name type="scientific">Saitoella complicata (strain BCRC 22490 / CBS 7301 / JCM 7358 / NBRC 10748 / NRRL Y-17804)</name>
    <dbReference type="NCBI Taxonomy" id="698492"/>
    <lineage>
        <taxon>Eukaryota</taxon>
        <taxon>Fungi</taxon>
        <taxon>Dikarya</taxon>
        <taxon>Ascomycota</taxon>
        <taxon>Taphrinomycotina</taxon>
        <taxon>Taphrinomycotina incertae sedis</taxon>
        <taxon>Saitoella</taxon>
    </lineage>
</organism>
<evidence type="ECO:0000256" key="4">
    <source>
        <dbReference type="ARBA" id="ARBA00022679"/>
    </source>
</evidence>
<keyword evidence="16" id="KW-1185">Reference proteome</keyword>
<dbReference type="FunFam" id="3.90.550.10:FF:000092">
    <property type="entry name" value="Glycogenin 2"/>
    <property type="match status" value="1"/>
</dbReference>
<proteinExistence type="inferred from homology"/>
<keyword evidence="3" id="KW-0963">Cytoplasm</keyword>
<dbReference type="GO" id="GO:0046872">
    <property type="term" value="F:metal ion binding"/>
    <property type="evidence" value="ECO:0007669"/>
    <property type="project" value="UniProtKB-KW"/>
</dbReference>
<sequence length="673" mass="74372">MLKASASPTQSEPVAWPKHSPSERQAISEPKHRQSKNHALPLGGYPHGQLRCWTRASSPAGARPTWSQSSAAAIPCEKLSSTDLRPNTAVERRKQVGHTSFQALCSFLAMTDVYLTMVLTDNYLIGAQVLAQSLRDAGTAHKIGVFITSNLARRTVEELNKVFDYVIPVLSFSNPADEKLALLGRPDLRSSMTKINVFRQTQFRKVVYIDADVVAVRAVDELFKLDVQFAAAPDIGWPDIFNSGVFVCTPSMSTFYALQALADRGVSFDGGDQGLLNTFFRNSHRLSFTYNVTPSANYQYLPAYRHFESQISLVHFIGPDKPWMQGRHAYRSEGAYNELVARWWAVWERHYGYPDPVTERLPPPTEPSSSSSSSSSSASPTAAPQELERRPSPHFEAKMAEWNPALAPPPRGAPEAINLTETTYMNTWDKPYDPSEPVFKAPPVKPPPKSVKFDLLPTRVELPPASVFPWEEKEPFRPSRVFPGEEPEVSSEPEVVPMSEPIASPTAAVPAASEVSPSQSGMYEFHNVWDDLPAVSGYLRRFAEVTRTQSPSADDSESYFQIPLRTKEGGKHKLPSTPYLKGNETSVEDDIGNRRTHAELTPAANVPSPEHWNPNAKLDELAALPGVLARKASEKDQQSSGSAAHPTAAQRPFSPTREHKPAVSPIREDPTEA</sequence>
<comment type="catalytic activity">
    <reaction evidence="11">
        <text>[1,4-alpha-D-glucosyl](n)-L-tyrosyl-[glycogenin] + UDP-alpha-D-glucose = [1,4-alpha-D-glucosyl](n+1)-L-tyrosyl-[glycogenin] + UDP + H(+)</text>
        <dbReference type="Rhea" id="RHEA:56560"/>
        <dbReference type="Rhea" id="RHEA-COMP:14606"/>
        <dbReference type="Rhea" id="RHEA-COMP:14607"/>
        <dbReference type="ChEBI" id="CHEBI:15378"/>
        <dbReference type="ChEBI" id="CHEBI:58223"/>
        <dbReference type="ChEBI" id="CHEBI:58885"/>
        <dbReference type="ChEBI" id="CHEBI:140574"/>
        <dbReference type="EC" id="2.4.1.186"/>
    </reaction>
</comment>
<feature type="region of interest" description="Disordered" evidence="14">
    <location>
        <begin position="477"/>
        <end position="505"/>
    </location>
</feature>
<reference evidence="15 16" key="1">
    <citation type="journal article" date="2011" name="J. Gen. Appl. Microbiol.">
        <title>Draft genome sequencing of the enigmatic yeast Saitoella complicata.</title>
        <authorList>
            <person name="Nishida H."/>
            <person name="Hamamoto M."/>
            <person name="Sugiyama J."/>
        </authorList>
    </citation>
    <scope>NUCLEOTIDE SEQUENCE [LARGE SCALE GENOMIC DNA]</scope>
    <source>
        <strain evidence="15 16">NRRL Y-17804</strain>
    </source>
</reference>
<evidence type="ECO:0000256" key="13">
    <source>
        <dbReference type="ARBA" id="ARBA00057883"/>
    </source>
</evidence>
<dbReference type="Gene3D" id="3.90.550.10">
    <property type="entry name" value="Spore Coat Polysaccharide Biosynthesis Protein SpsA, Chain A"/>
    <property type="match status" value="1"/>
</dbReference>
<feature type="compositionally biased region" description="Low complexity" evidence="14">
    <location>
        <begin position="492"/>
        <end position="505"/>
    </location>
</feature>
<evidence type="ECO:0000313" key="15">
    <source>
        <dbReference type="EMBL" id="GAO48338.1"/>
    </source>
</evidence>
<dbReference type="InterPro" id="IPR029044">
    <property type="entry name" value="Nucleotide-diphossugar_trans"/>
</dbReference>
<dbReference type="Proteomes" id="UP000033140">
    <property type="component" value="Unassembled WGS sequence"/>
</dbReference>
<comment type="catalytic activity">
    <reaction evidence="12">
        <text>L-tyrosyl-[glycogenin] + UDP-alpha-D-glucose = alpha-D-glucosyl-L-tyrosyl-[glycogenin] + UDP + H(+)</text>
        <dbReference type="Rhea" id="RHEA:23360"/>
        <dbReference type="Rhea" id="RHEA-COMP:14604"/>
        <dbReference type="Rhea" id="RHEA-COMP:14605"/>
        <dbReference type="ChEBI" id="CHEBI:15378"/>
        <dbReference type="ChEBI" id="CHEBI:46858"/>
        <dbReference type="ChEBI" id="CHEBI:58223"/>
        <dbReference type="ChEBI" id="CHEBI:58885"/>
        <dbReference type="ChEBI" id="CHEBI:140573"/>
        <dbReference type="EC" id="2.4.1.186"/>
    </reaction>
</comment>
<reference evidence="15 16" key="3">
    <citation type="journal article" date="2015" name="Genome Announc.">
        <title>Draft Genome Sequence of the Archiascomycetous Yeast Saitoella complicata.</title>
        <authorList>
            <person name="Yamauchi K."/>
            <person name="Kondo S."/>
            <person name="Hamamoto M."/>
            <person name="Takahashi Y."/>
            <person name="Ogura Y."/>
            <person name="Hayashi T."/>
            <person name="Nishida H."/>
        </authorList>
    </citation>
    <scope>NUCLEOTIDE SEQUENCE [LARGE SCALE GENOMIC DNA]</scope>
    <source>
        <strain evidence="15 16">NRRL Y-17804</strain>
    </source>
</reference>
<comment type="caution">
    <text evidence="15">The sequence shown here is derived from an EMBL/GenBank/DDBJ whole genome shotgun (WGS) entry which is preliminary data.</text>
</comment>
<feature type="region of interest" description="Disordered" evidence="14">
    <location>
        <begin position="546"/>
        <end position="673"/>
    </location>
</feature>
<feature type="compositionally biased region" description="Low complexity" evidence="14">
    <location>
        <begin position="367"/>
        <end position="384"/>
    </location>
</feature>
<evidence type="ECO:0000256" key="5">
    <source>
        <dbReference type="ARBA" id="ARBA00022723"/>
    </source>
</evidence>
<evidence type="ECO:0000256" key="11">
    <source>
        <dbReference type="ARBA" id="ARBA00050886"/>
    </source>
</evidence>
<name>A0A0E9NET7_SAICN</name>
<dbReference type="AlphaFoldDB" id="A0A0E9NET7"/>
<dbReference type="CDD" id="cd02537">
    <property type="entry name" value="GT8_Glycogenin"/>
    <property type="match status" value="1"/>
</dbReference>
<evidence type="ECO:0000256" key="10">
    <source>
        <dbReference type="ARBA" id="ARBA00038934"/>
    </source>
</evidence>
<keyword evidence="6" id="KW-0320">Glycogen biosynthesis</keyword>
<gene>
    <name evidence="15" type="ORF">G7K_2512-t1</name>
</gene>
<evidence type="ECO:0000313" key="16">
    <source>
        <dbReference type="Proteomes" id="UP000033140"/>
    </source>
</evidence>
<evidence type="ECO:0000256" key="8">
    <source>
        <dbReference type="ARBA" id="ARBA00023211"/>
    </source>
</evidence>
<dbReference type="InterPro" id="IPR050587">
    <property type="entry name" value="GNT1/Glycosyltrans_8"/>
</dbReference>
<dbReference type="GO" id="GO:0005737">
    <property type="term" value="C:cytoplasm"/>
    <property type="evidence" value="ECO:0007669"/>
    <property type="project" value="UniProtKB-SubCell"/>
</dbReference>
<dbReference type="OMA" id="TRISFAY"/>
<evidence type="ECO:0000256" key="3">
    <source>
        <dbReference type="ARBA" id="ARBA00022490"/>
    </source>
</evidence>
<keyword evidence="5" id="KW-0479">Metal-binding</keyword>